<comment type="pathway">
    <text evidence="3 18">Nucleotide-sugar biosynthesis; GDP-alpha-D-mannose biosynthesis; alpha-D-mannose 1-phosphate from D-fructose 6-phosphate: step 1/2.</text>
</comment>
<evidence type="ECO:0000256" key="9">
    <source>
        <dbReference type="ARBA" id="ARBA00022723"/>
    </source>
</evidence>
<feature type="active site" evidence="14">
    <location>
        <position position="314"/>
    </location>
</feature>
<dbReference type="GO" id="GO:0009298">
    <property type="term" value="P:GDP-mannose biosynthetic process"/>
    <property type="evidence" value="ECO:0007669"/>
    <property type="project" value="UniProtKB-UniPathway"/>
</dbReference>
<dbReference type="GO" id="GO:0008270">
    <property type="term" value="F:zinc ion binding"/>
    <property type="evidence" value="ECO:0007669"/>
    <property type="project" value="InterPro"/>
</dbReference>
<dbReference type="AlphaFoldDB" id="A0A8C1NKW7"/>
<keyword evidence="10 15" id="KW-0862">Zinc</keyword>
<evidence type="ECO:0000259" key="19">
    <source>
        <dbReference type="Pfam" id="PF01238"/>
    </source>
</evidence>
<evidence type="ECO:0000256" key="14">
    <source>
        <dbReference type="PIRSR" id="PIRSR001480-1"/>
    </source>
</evidence>
<dbReference type="PANTHER" id="PTHR10309:SF0">
    <property type="entry name" value="MANNOSE-6-PHOSPHATE ISOMERASE"/>
    <property type="match status" value="1"/>
</dbReference>
<dbReference type="GO" id="GO:0004476">
    <property type="term" value="F:mannose-6-phosphate isomerase activity"/>
    <property type="evidence" value="ECO:0007669"/>
    <property type="project" value="UniProtKB-EC"/>
</dbReference>
<comment type="function">
    <text evidence="13">Isomerase that catalyzes the interconversion of fructose-6-P and mannose-6-P and has a critical role in the supply of D-mannose derivatives required for many eukaryotic glycosylation reactions.</text>
</comment>
<dbReference type="Pfam" id="PF20512">
    <property type="entry name" value="PMI_typeI_hel"/>
    <property type="match status" value="1"/>
</dbReference>
<evidence type="ECO:0000256" key="11">
    <source>
        <dbReference type="ARBA" id="ARBA00022990"/>
    </source>
</evidence>
<dbReference type="FunFam" id="2.60.120.10:FF:000060">
    <property type="entry name" value="Putative mannose-6-phosphate isomerase"/>
    <property type="match status" value="1"/>
</dbReference>
<dbReference type="NCBIfam" id="TIGR00218">
    <property type="entry name" value="manA"/>
    <property type="match status" value="1"/>
</dbReference>
<keyword evidence="23" id="KW-1185">Reference proteome</keyword>
<feature type="domain" description="Phosphomannose isomerase type I helical insertion" evidence="21">
    <location>
        <begin position="190"/>
        <end position="276"/>
    </location>
</feature>
<evidence type="ECO:0000256" key="15">
    <source>
        <dbReference type="PIRSR" id="PIRSR001480-2"/>
    </source>
</evidence>
<evidence type="ECO:0000256" key="17">
    <source>
        <dbReference type="RuleBase" id="RU004189"/>
    </source>
</evidence>
<dbReference type="InterPro" id="IPR046458">
    <property type="entry name" value="PMI_typeI_hel"/>
</dbReference>
<feature type="domain" description="Phosphomannose isomerase type I catalytic" evidence="20">
    <location>
        <begin position="26"/>
        <end position="173"/>
    </location>
</feature>
<proteinExistence type="inferred from homology"/>
<feature type="binding site" evidence="15">
    <location>
        <position position="130"/>
    </location>
    <ligand>
        <name>Zn(2+)</name>
        <dbReference type="ChEBI" id="CHEBI:29105"/>
    </ligand>
</feature>
<gene>
    <name evidence="22" type="primary">mpi</name>
</gene>
<dbReference type="CDD" id="cd07011">
    <property type="entry name" value="cupin_PMI_type_I_N"/>
    <property type="match status" value="1"/>
</dbReference>
<evidence type="ECO:0000256" key="18">
    <source>
        <dbReference type="RuleBase" id="RU004248"/>
    </source>
</evidence>
<reference evidence="22" key="2">
    <citation type="submission" date="2025-09" db="UniProtKB">
        <authorList>
            <consortium name="Ensembl"/>
        </authorList>
    </citation>
    <scope>IDENTIFICATION</scope>
</reference>
<dbReference type="PANTHER" id="PTHR10309">
    <property type="entry name" value="MANNOSE-6-PHOSPHATE ISOMERASE"/>
    <property type="match status" value="1"/>
</dbReference>
<evidence type="ECO:0000313" key="22">
    <source>
        <dbReference type="Ensembl" id="ENSCCRP00010092695.1"/>
    </source>
</evidence>
<dbReference type="InterPro" id="IPR011051">
    <property type="entry name" value="RmlC_Cupin_sf"/>
</dbReference>
<evidence type="ECO:0000256" key="1">
    <source>
        <dbReference type="ARBA" id="ARBA00000757"/>
    </source>
</evidence>
<accession>A0A8C1NKW7</accession>
<evidence type="ECO:0000256" key="4">
    <source>
        <dbReference type="ARBA" id="ARBA00010772"/>
    </source>
</evidence>
<feature type="binding site" evidence="15">
    <location>
        <position position="295"/>
    </location>
    <ligand>
        <name>Zn(2+)</name>
        <dbReference type="ChEBI" id="CHEBI:29105"/>
    </ligand>
</feature>
<dbReference type="InterPro" id="IPR001250">
    <property type="entry name" value="Man6P_Isoase-1"/>
</dbReference>
<feature type="domain" description="Phosphomannose isomerase type I C-terminal" evidence="19">
    <location>
        <begin position="356"/>
        <end position="396"/>
    </location>
</feature>
<dbReference type="Gene3D" id="1.10.441.10">
    <property type="entry name" value="Phosphomannose Isomerase, domain 2"/>
    <property type="match status" value="1"/>
</dbReference>
<keyword evidence="11" id="KW-0007">Acetylation</keyword>
<evidence type="ECO:0000256" key="7">
    <source>
        <dbReference type="ARBA" id="ARBA00022490"/>
    </source>
</evidence>
<dbReference type="PROSITE" id="PS00965">
    <property type="entry name" value="PMI_I_1"/>
    <property type="match status" value="1"/>
</dbReference>
<evidence type="ECO:0000259" key="21">
    <source>
        <dbReference type="Pfam" id="PF20512"/>
    </source>
</evidence>
<dbReference type="Ensembl" id="ENSCCRT00010102810.1">
    <property type="protein sequence ID" value="ENSCCRP00010092695.1"/>
    <property type="gene ID" value="ENSCCRG00010040547.1"/>
</dbReference>
<dbReference type="GO" id="GO:0005829">
    <property type="term" value="C:cytosol"/>
    <property type="evidence" value="ECO:0007669"/>
    <property type="project" value="TreeGrafter"/>
</dbReference>
<comment type="similarity">
    <text evidence="4 17">Belongs to the mannose-6-phosphate isomerase type 1 family.</text>
</comment>
<comment type="subcellular location">
    <subcellularLocation>
        <location evidence="2">Cytoplasm</location>
    </subcellularLocation>
</comment>
<dbReference type="SUPFAM" id="SSF51182">
    <property type="entry name" value="RmlC-like cupins"/>
    <property type="match status" value="1"/>
</dbReference>
<feature type="binding site" evidence="15">
    <location>
        <position position="157"/>
    </location>
    <ligand>
        <name>Zn(2+)</name>
        <dbReference type="ChEBI" id="CHEBI:29105"/>
    </ligand>
</feature>
<evidence type="ECO:0000259" key="20">
    <source>
        <dbReference type="Pfam" id="PF20511"/>
    </source>
</evidence>
<dbReference type="InterPro" id="IPR018050">
    <property type="entry name" value="Pmannose_isomerase-type1_CS"/>
</dbReference>
<keyword evidence="9 15" id="KW-0479">Metal-binding</keyword>
<dbReference type="PROSITE" id="PS00966">
    <property type="entry name" value="PMI_I_2"/>
    <property type="match status" value="1"/>
</dbReference>
<keyword evidence="12 16" id="KW-0413">Isomerase</keyword>
<dbReference type="Proteomes" id="UP000694427">
    <property type="component" value="Unplaced"/>
</dbReference>
<evidence type="ECO:0000313" key="23">
    <source>
        <dbReference type="Proteomes" id="UP000694427"/>
    </source>
</evidence>
<evidence type="ECO:0000256" key="6">
    <source>
        <dbReference type="ARBA" id="ARBA00018236"/>
    </source>
</evidence>
<evidence type="ECO:0000256" key="2">
    <source>
        <dbReference type="ARBA" id="ARBA00004496"/>
    </source>
</evidence>
<feature type="binding site" evidence="15">
    <location>
        <position position="132"/>
    </location>
    <ligand>
        <name>Zn(2+)</name>
        <dbReference type="ChEBI" id="CHEBI:29105"/>
    </ligand>
</feature>
<dbReference type="GO" id="GO:0061611">
    <property type="term" value="P:mannose to fructose-6-phosphate catabolic process"/>
    <property type="evidence" value="ECO:0007669"/>
    <property type="project" value="UniProtKB-ARBA"/>
</dbReference>
<dbReference type="InterPro" id="IPR046456">
    <property type="entry name" value="PMI_typeI_C"/>
</dbReference>
<dbReference type="Pfam" id="PF01238">
    <property type="entry name" value="PMI_typeI_C"/>
    <property type="match status" value="1"/>
</dbReference>
<evidence type="ECO:0000256" key="16">
    <source>
        <dbReference type="RuleBase" id="RU000611"/>
    </source>
</evidence>
<evidence type="ECO:0000256" key="10">
    <source>
        <dbReference type="ARBA" id="ARBA00022833"/>
    </source>
</evidence>
<dbReference type="PRINTS" id="PR00714">
    <property type="entry name" value="MAN6PISMRASE"/>
</dbReference>
<dbReference type="InterPro" id="IPR046457">
    <property type="entry name" value="PMI_typeI_cat"/>
</dbReference>
<keyword evidence="7" id="KW-0963">Cytoplasm</keyword>
<dbReference type="FunFam" id="1.10.441.10:FF:000001">
    <property type="entry name" value="Mannose-6-phosphate isomerase"/>
    <property type="match status" value="1"/>
</dbReference>
<keyword evidence="8" id="KW-0597">Phosphoprotein</keyword>
<protein>
    <recommendedName>
        <fullName evidence="6 16">Mannose-6-phosphate isomerase</fullName>
        <ecNumber evidence="5 16">5.3.1.8</ecNumber>
    </recommendedName>
</protein>
<evidence type="ECO:0000256" key="5">
    <source>
        <dbReference type="ARBA" id="ARBA00011956"/>
    </source>
</evidence>
<dbReference type="EC" id="5.3.1.8" evidence="5 16"/>
<dbReference type="PIRSF" id="PIRSF001480">
    <property type="entry name" value="Mannose-6-phosphate_isomerase"/>
    <property type="match status" value="1"/>
</dbReference>
<organism evidence="22 23">
    <name type="scientific">Cyprinus carpio</name>
    <name type="common">Common carp</name>
    <dbReference type="NCBI Taxonomy" id="7962"/>
    <lineage>
        <taxon>Eukaryota</taxon>
        <taxon>Metazoa</taxon>
        <taxon>Chordata</taxon>
        <taxon>Craniata</taxon>
        <taxon>Vertebrata</taxon>
        <taxon>Euteleostomi</taxon>
        <taxon>Actinopterygii</taxon>
        <taxon>Neopterygii</taxon>
        <taxon>Teleostei</taxon>
        <taxon>Ostariophysi</taxon>
        <taxon>Cypriniformes</taxon>
        <taxon>Cyprinidae</taxon>
        <taxon>Cyprininae</taxon>
        <taxon>Cyprinus</taxon>
    </lineage>
</organism>
<evidence type="ECO:0000256" key="8">
    <source>
        <dbReference type="ARBA" id="ARBA00022553"/>
    </source>
</evidence>
<sequence>MARDWLAGCDVTYVTVSVADMAEVKVFPLCCVVQNYAWGKVGLDSEVARLVLGGDPQALIEEARPYAELWMGAHPKGDALIKDNRISQRTLGQWIADFPGCLGSKVKDTFHGQLPFLFKVLSVKTALSIQAHPNRELAARLHAQFPEHYPDNNHKPEMAIALTQFEGLCGFRPMDEILGFLKKVPEFRALVGNEAAEELQSADGDPGRTSLALKKCFTRMMNCEKKLFVDQLNMLVKRISEEEAAGKDTSGSNGELLLRLHSQYPGDIGCFSIYFLNRILLQPGEAMFLGANEPHAYLSGDCVECMACSDNTVRAGLTPKYIDVDTLCEMLNYSPAPVSAKLFPCVRDNADPCVYLYDPPVPDFTVMRVQIPASARQYTVSALDSAGILLVIDGEAVATSAAALSDITLTPGSVLFISANESVSLQWPLQIRTCKTRRLTSNVLISGILSILSEPCYPEVFWDQSMRWTNEWCFLSCNGACV</sequence>
<dbReference type="InterPro" id="IPR016305">
    <property type="entry name" value="Mannose-6-P_Isomerase"/>
</dbReference>
<evidence type="ECO:0000256" key="12">
    <source>
        <dbReference type="ARBA" id="ARBA00023235"/>
    </source>
</evidence>
<dbReference type="InterPro" id="IPR014710">
    <property type="entry name" value="RmlC-like_jellyroll"/>
</dbReference>
<dbReference type="Pfam" id="PF20511">
    <property type="entry name" value="PMI_typeI_cat"/>
    <property type="match status" value="1"/>
</dbReference>
<comment type="cofactor">
    <cofactor evidence="15 16">
        <name>Zn(2+)</name>
        <dbReference type="ChEBI" id="CHEBI:29105"/>
    </cofactor>
    <text evidence="15 16">Binds 1 zinc ion per subunit.</text>
</comment>
<name>A0A8C1NKW7_CYPCA</name>
<comment type="catalytic activity">
    <reaction evidence="1 16">
        <text>D-mannose 6-phosphate = D-fructose 6-phosphate</text>
        <dbReference type="Rhea" id="RHEA:12356"/>
        <dbReference type="ChEBI" id="CHEBI:58735"/>
        <dbReference type="ChEBI" id="CHEBI:61527"/>
        <dbReference type="EC" id="5.3.1.8"/>
    </reaction>
</comment>
<reference evidence="22" key="1">
    <citation type="submission" date="2025-08" db="UniProtKB">
        <authorList>
            <consortium name="Ensembl"/>
        </authorList>
    </citation>
    <scope>IDENTIFICATION</scope>
</reference>
<dbReference type="FunFam" id="2.60.120.10:FF:000044">
    <property type="entry name" value="Mannose-6-phosphate isomerase"/>
    <property type="match status" value="1"/>
</dbReference>
<evidence type="ECO:0000256" key="3">
    <source>
        <dbReference type="ARBA" id="ARBA00004666"/>
    </source>
</evidence>
<evidence type="ECO:0000256" key="13">
    <source>
        <dbReference type="ARBA" id="ARBA00043915"/>
    </source>
</evidence>
<dbReference type="UniPathway" id="UPA00126">
    <property type="reaction ID" value="UER00423"/>
</dbReference>
<dbReference type="Gene3D" id="2.60.120.10">
    <property type="entry name" value="Jelly Rolls"/>
    <property type="match status" value="2"/>
</dbReference>